<dbReference type="AlphaFoldDB" id="A0A7V6P932"/>
<reference evidence="4 5" key="1">
    <citation type="journal article" date="2020" name="Biotechnol. Biofuels">
        <title>New insights from the biogas microbiome by comprehensive genome-resolved metagenomics of nearly 1600 species originating from multiple anaerobic digesters.</title>
        <authorList>
            <person name="Campanaro S."/>
            <person name="Treu L."/>
            <person name="Rodriguez-R L.M."/>
            <person name="Kovalovszki A."/>
            <person name="Ziels R.M."/>
            <person name="Maus I."/>
            <person name="Zhu X."/>
            <person name="Kougias P.G."/>
            <person name="Basile A."/>
            <person name="Luo G."/>
            <person name="Schluter A."/>
            <person name="Konstantinidis K.T."/>
            <person name="Angelidaki I."/>
        </authorList>
    </citation>
    <scope>NUCLEOTIDE SEQUENCE [LARGE SCALE GENOMIC DNA]</scope>
    <source>
        <strain evidence="4">AS04akNAM_66</strain>
    </source>
</reference>
<dbReference type="GO" id="GO:0005737">
    <property type="term" value="C:cytoplasm"/>
    <property type="evidence" value="ECO:0007669"/>
    <property type="project" value="TreeGrafter"/>
</dbReference>
<dbReference type="Gene3D" id="3.50.50.60">
    <property type="entry name" value="FAD/NAD(P)-binding domain"/>
    <property type="match status" value="2"/>
</dbReference>
<feature type="domain" description="FAD dependent oxidoreductase" evidence="3">
    <location>
        <begin position="11"/>
        <end position="401"/>
    </location>
</feature>
<dbReference type="InterPro" id="IPR006076">
    <property type="entry name" value="FAD-dep_OxRdtase"/>
</dbReference>
<dbReference type="Gene3D" id="3.30.9.10">
    <property type="entry name" value="D-Amino Acid Oxidase, subunit A, domain 2"/>
    <property type="match status" value="1"/>
</dbReference>
<dbReference type="SUPFAM" id="SSF51905">
    <property type="entry name" value="FAD/NAD(P)-binding domain"/>
    <property type="match status" value="1"/>
</dbReference>
<sequence length="420" mass="46683">MTGAAAARRADVLVLGAGIIGVCVALHLQKRGRSVVLVDRREPGEETSSGNAGLIERSSVVPYGVPREFGTLLRYGLNRSADVRFDWSYLPRIAPWLWRFWRESSSKQLARATTDMWPLIRRSVSEHELLAQEAGVSLELRKTGWIETFRSEASFEKARTSAEALVSYGLHYELLDGVALRKREPHLSSELAGGIHWLDPATVRDPGALVKSYTASFLQQDGRFSLADASKLERDGEAWRLKNEREEFLAREVVIALGPWAIDLAAKLGYRMPFAVKRGYHVHFSAQGEAVLNRPIVDADGGFVLSPMRQGIRLLTGIEFAPRDSGPNYTQLNLVEPLARRAFPLDKRIEPVPWMGARPCLSDMRPVIGAGRKHKGLWFAFGHNHHGLTLGPVTGRLLAELMTGEVPFTDPAPYAISRFS</sequence>
<organism evidence="4 5">
    <name type="scientific">Brucella intermedia</name>
    <dbReference type="NCBI Taxonomy" id="94625"/>
    <lineage>
        <taxon>Bacteria</taxon>
        <taxon>Pseudomonadati</taxon>
        <taxon>Pseudomonadota</taxon>
        <taxon>Alphaproteobacteria</taxon>
        <taxon>Hyphomicrobiales</taxon>
        <taxon>Brucellaceae</taxon>
        <taxon>Brucella/Ochrobactrum group</taxon>
        <taxon>Brucella</taxon>
    </lineage>
</organism>
<keyword evidence="2" id="KW-0472">Membrane</keyword>
<feature type="transmembrane region" description="Helical" evidence="2">
    <location>
        <begin position="12"/>
        <end position="28"/>
    </location>
</feature>
<evidence type="ECO:0000256" key="2">
    <source>
        <dbReference type="SAM" id="Phobius"/>
    </source>
</evidence>
<name>A0A7V6P932_9HYPH</name>
<keyword evidence="2" id="KW-1133">Transmembrane helix</keyword>
<dbReference type="Pfam" id="PF01266">
    <property type="entry name" value="DAO"/>
    <property type="match status" value="1"/>
</dbReference>
<dbReference type="EMBL" id="DUMN01000107">
    <property type="protein sequence ID" value="HHV66649.1"/>
    <property type="molecule type" value="Genomic_DNA"/>
</dbReference>
<accession>A0A7V6P932</accession>
<evidence type="ECO:0000313" key="4">
    <source>
        <dbReference type="EMBL" id="HHV66649.1"/>
    </source>
</evidence>
<comment type="caution">
    <text evidence="4">The sequence shown here is derived from an EMBL/GenBank/DDBJ whole genome shotgun (WGS) entry which is preliminary data.</text>
</comment>
<dbReference type="PANTHER" id="PTHR13847">
    <property type="entry name" value="SARCOSINE DEHYDROGENASE-RELATED"/>
    <property type="match status" value="1"/>
</dbReference>
<keyword evidence="1" id="KW-0560">Oxidoreductase</keyword>
<evidence type="ECO:0000256" key="1">
    <source>
        <dbReference type="ARBA" id="ARBA00023002"/>
    </source>
</evidence>
<keyword evidence="2" id="KW-0812">Transmembrane</keyword>
<dbReference type="SUPFAM" id="SSF54373">
    <property type="entry name" value="FAD-linked reductases, C-terminal domain"/>
    <property type="match status" value="1"/>
</dbReference>
<evidence type="ECO:0000259" key="3">
    <source>
        <dbReference type="Pfam" id="PF01266"/>
    </source>
</evidence>
<protein>
    <submittedName>
        <fullName evidence="4">FAD-binding oxidoreductase</fullName>
    </submittedName>
</protein>
<proteinExistence type="predicted"/>
<dbReference type="PANTHER" id="PTHR13847:SF289">
    <property type="entry name" value="GLYCINE OXIDASE"/>
    <property type="match status" value="1"/>
</dbReference>
<gene>
    <name evidence="4" type="ORF">GXX48_03245</name>
</gene>
<evidence type="ECO:0000313" key="5">
    <source>
        <dbReference type="Proteomes" id="UP000551563"/>
    </source>
</evidence>
<dbReference type="InterPro" id="IPR036188">
    <property type="entry name" value="FAD/NAD-bd_sf"/>
</dbReference>
<dbReference type="Proteomes" id="UP000551563">
    <property type="component" value="Unassembled WGS sequence"/>
</dbReference>
<dbReference type="GO" id="GO:0016491">
    <property type="term" value="F:oxidoreductase activity"/>
    <property type="evidence" value="ECO:0007669"/>
    <property type="project" value="UniProtKB-KW"/>
</dbReference>